<evidence type="ECO:0000313" key="2">
    <source>
        <dbReference type="EMBL" id="MBY5950121.1"/>
    </source>
</evidence>
<dbReference type="Gene3D" id="3.40.50.300">
    <property type="entry name" value="P-loop containing nucleotide triphosphate hydrolases"/>
    <property type="match status" value="1"/>
</dbReference>
<name>A0ABS7N295_9BACT</name>
<evidence type="ECO:0000259" key="1">
    <source>
        <dbReference type="PROSITE" id="PS51194"/>
    </source>
</evidence>
<dbReference type="CDD" id="cd18785">
    <property type="entry name" value="SF2_C"/>
    <property type="match status" value="1"/>
</dbReference>
<comment type="caution">
    <text evidence="2">The sequence shown here is derived from an EMBL/GenBank/DDBJ whole genome shotgun (WGS) entry which is preliminary data.</text>
</comment>
<protein>
    <recommendedName>
        <fullName evidence="1">Helicase C-terminal domain-containing protein</fullName>
    </recommendedName>
</protein>
<dbReference type="RefSeq" id="WP_222583168.1">
    <property type="nucleotide sequence ID" value="NZ_JAHVHP010000001.1"/>
</dbReference>
<dbReference type="EMBL" id="JAHVHP010000001">
    <property type="protein sequence ID" value="MBY5950121.1"/>
    <property type="molecule type" value="Genomic_DNA"/>
</dbReference>
<organism evidence="2 3">
    <name type="scientific">Algoriphagus marincola</name>
    <dbReference type="NCBI Taxonomy" id="264027"/>
    <lineage>
        <taxon>Bacteria</taxon>
        <taxon>Pseudomonadati</taxon>
        <taxon>Bacteroidota</taxon>
        <taxon>Cytophagia</taxon>
        <taxon>Cytophagales</taxon>
        <taxon>Cyclobacteriaceae</taxon>
        <taxon>Algoriphagus</taxon>
    </lineage>
</organism>
<accession>A0ABS7N295</accession>
<dbReference type="Pfam" id="PF00271">
    <property type="entry name" value="Helicase_C"/>
    <property type="match status" value="1"/>
</dbReference>
<gene>
    <name evidence="2" type="ORF">KUV23_03990</name>
</gene>
<feature type="domain" description="Helicase C-terminal" evidence="1">
    <location>
        <begin position="899"/>
        <end position="1045"/>
    </location>
</feature>
<sequence>MIRDQIIDDIIKEVCGPDPHPAYIDNESGEEILLERVHGSPKLRYGAGMLYPQATNITELDEENDLGDEEENDSEAQNDETIRFSRGSLAEDGDSDESIGLANEFLPSAMGFTCKLKLVEGDITVSVKSAWYERSENGIAEKRVDGTQYVDKTNRAGEIFLRRNWTRRPLEIDDVVLSLPVIGASRGLVHESVLASTPWDDQLSWLVLKVFNRSRPENIEKGECVLTFTIINQLSATSNQVDTDRFILFQNEIRLKDNVGDKILPYDERGSANDTEEEEELLLLYREKKTYAIGHGCSVQWDESSDPINCITTSVVPIYELPQVSPTQHVTLSMFELSDQGNWDIAKDSLNQLVLEYESWINSLERALSNLDQKFHGAASRNITKCKSNLNRIKQGVELLTGSDINSDLVRCFRWMNRAMIWQQQRSKTPRRNWVRNGNGDNAHFDLEPIAEGVHEHGSLEEFHKGRYNGKWRPFQIAFVLMNIISVWEKNSDQREIVDLIWFPTGGGKTEAYLGLAGFSIFARRIRAKEDMDFDHVSGTSILMRYTLRLLTTQQYERASSLICACELIRQEEDNMLELGPDPISIGLWVGGASTPNKRRDANHLYRELTGRNSQSAEYNLIVMKCPCCGSAIGKVDSPTRQKKVTGIVQTDGSVATARTYFACENTFCEFYDTELPLYVVDEDIFEFCPTLVLGTVDKFAMIPWQPGRSSQDLDAGKLFGFRQNGAKQRITPPELIIQDELHLISGPLGTIVGLYESLILTLCNDYNRREYPFNGNEFVPPKIVASSATISRASEQVKALYASENLNIFPPQGIKFGDTWFSEEKEPSIDNPGRKYIGILAPGYRSGQTSVVRLYSSILQSTKTADFPPAIKDYYWTLLGFFNSIRELGMAASLVYADIREYLKTLHNRKLIPYDERRRLNLLKELTSRIASSEIPDSLKELEKSYNGEDFSALDVCIATNMIATGVDVSRLGLMLIHGQPKTTAEYIQASSRVGRDARGPGLVIMLYSPSKPRDKSQYEHFQSFHNKIYSYVEPTSVTPFSISARERALHSVIIGLVRNFSEGHFTRSPDISNNEREFNSLIDWVRCVIESRCGIVDPSELENTMALFDRRLAFWRNGGFQEYGDAGNSGLLRQGWVPLMYSRGGEVTEEIREYNRSLPSLTSMRGVDEEGKLEILNLNYHE</sequence>
<keyword evidence="3" id="KW-1185">Reference proteome</keyword>
<dbReference type="SMART" id="SM00490">
    <property type="entry name" value="HELICc"/>
    <property type="match status" value="1"/>
</dbReference>
<reference evidence="2 3" key="1">
    <citation type="submission" date="2021-06" db="EMBL/GenBank/DDBJ databases">
        <title>44 bacteria genomes isolated from Dapeng, Shenzhen.</title>
        <authorList>
            <person name="Zheng W."/>
            <person name="Yu S."/>
            <person name="Huang Y."/>
        </authorList>
    </citation>
    <scope>NUCLEOTIDE SEQUENCE [LARGE SCALE GENOMIC DNA]</scope>
    <source>
        <strain evidence="2 3">DP5N14-6</strain>
    </source>
</reference>
<proteinExistence type="predicted"/>
<evidence type="ECO:0000313" key="3">
    <source>
        <dbReference type="Proteomes" id="UP000766609"/>
    </source>
</evidence>
<dbReference type="InterPro" id="IPR027417">
    <property type="entry name" value="P-loop_NTPase"/>
</dbReference>
<dbReference type="PROSITE" id="PS51194">
    <property type="entry name" value="HELICASE_CTER"/>
    <property type="match status" value="1"/>
</dbReference>
<dbReference type="Proteomes" id="UP000766609">
    <property type="component" value="Unassembled WGS sequence"/>
</dbReference>
<dbReference type="InterPro" id="IPR001650">
    <property type="entry name" value="Helicase_C-like"/>
</dbReference>
<dbReference type="SUPFAM" id="SSF52540">
    <property type="entry name" value="P-loop containing nucleoside triphosphate hydrolases"/>
    <property type="match status" value="1"/>
</dbReference>